<name>A0A081NB38_9GAMM</name>
<protein>
    <recommendedName>
        <fullName evidence="3">Phage tail collar domain-containing protein</fullName>
    </recommendedName>
</protein>
<organism evidence="1 2">
    <name type="scientific">Endozoicomonas montiporae</name>
    <dbReference type="NCBI Taxonomy" id="1027273"/>
    <lineage>
        <taxon>Bacteria</taxon>
        <taxon>Pseudomonadati</taxon>
        <taxon>Pseudomonadota</taxon>
        <taxon>Gammaproteobacteria</taxon>
        <taxon>Oceanospirillales</taxon>
        <taxon>Endozoicomonadaceae</taxon>
        <taxon>Endozoicomonas</taxon>
    </lineage>
</organism>
<evidence type="ECO:0008006" key="3">
    <source>
        <dbReference type="Google" id="ProtNLM"/>
    </source>
</evidence>
<dbReference type="SUPFAM" id="SSF88874">
    <property type="entry name" value="Receptor-binding domain of short tail fibre protein gp12"/>
    <property type="match status" value="1"/>
</dbReference>
<sequence length="187" mass="20481">MRLMDVNWQLIKQRPVTADNWPTWEQVTRKPVYVGRLEWFTFNHIPAGYFALDGSTIPNGINDFPDLANCGSAFITKSGNDLILNPITDFIRPMGNSGRWAGYAQGDAIRDITGGVFQGLHVQPLGAVWGTDGAFKTYRDTGNQGASGGVSSSATRIDFFASRVVPTANENRPRSTTALLCIYHGVI</sequence>
<evidence type="ECO:0000313" key="1">
    <source>
        <dbReference type="EMBL" id="KEQ15661.1"/>
    </source>
</evidence>
<gene>
    <name evidence="1" type="ORF">GZ77_03510</name>
</gene>
<reference evidence="1 2" key="1">
    <citation type="submission" date="2014-06" db="EMBL/GenBank/DDBJ databases">
        <title>Whole Genome Sequences of Three Symbiotic Endozoicomonas Bacteria.</title>
        <authorList>
            <person name="Neave M.J."/>
            <person name="Apprill A."/>
            <person name="Voolstra C.R."/>
        </authorList>
    </citation>
    <scope>NUCLEOTIDE SEQUENCE [LARGE SCALE GENOMIC DNA]</scope>
    <source>
        <strain evidence="1 2">LMG 24815</strain>
    </source>
</reference>
<keyword evidence="2" id="KW-1185">Reference proteome</keyword>
<dbReference type="AlphaFoldDB" id="A0A081NB38"/>
<accession>A0A081NB38</accession>
<dbReference type="EMBL" id="JOKG01000001">
    <property type="protein sequence ID" value="KEQ15661.1"/>
    <property type="molecule type" value="Genomic_DNA"/>
</dbReference>
<evidence type="ECO:0000313" key="2">
    <source>
        <dbReference type="Proteomes" id="UP000028006"/>
    </source>
</evidence>
<dbReference type="RefSeq" id="WP_051789312.1">
    <property type="nucleotide sequence ID" value="NZ_JOKG01000001.1"/>
</dbReference>
<proteinExistence type="predicted"/>
<dbReference type="Proteomes" id="UP000028006">
    <property type="component" value="Unassembled WGS sequence"/>
</dbReference>
<comment type="caution">
    <text evidence="1">The sequence shown here is derived from an EMBL/GenBank/DDBJ whole genome shotgun (WGS) entry which is preliminary data.</text>
</comment>